<dbReference type="SUPFAM" id="SSF52540">
    <property type="entry name" value="P-loop containing nucleoside triphosphate hydrolases"/>
    <property type="match status" value="1"/>
</dbReference>
<dbReference type="InterPro" id="IPR035897">
    <property type="entry name" value="Toll_tir_struct_dom_sf"/>
</dbReference>
<proteinExistence type="predicted"/>
<dbReference type="SUPFAM" id="SSF52058">
    <property type="entry name" value="L domain-like"/>
    <property type="match status" value="1"/>
</dbReference>
<evidence type="ECO:0000259" key="5">
    <source>
        <dbReference type="PROSITE" id="PS50104"/>
    </source>
</evidence>
<dbReference type="SMART" id="SM00255">
    <property type="entry name" value="TIR"/>
    <property type="match status" value="1"/>
</dbReference>
<keyword evidence="1" id="KW-0433">Leucine-rich repeat</keyword>
<dbReference type="InterPro" id="IPR044974">
    <property type="entry name" value="Disease_R_plants"/>
</dbReference>
<evidence type="ECO:0000256" key="3">
    <source>
        <dbReference type="ARBA" id="ARBA00022821"/>
    </source>
</evidence>
<dbReference type="Gene3D" id="3.40.50.300">
    <property type="entry name" value="P-loop containing nucleotide triphosphate hydrolases"/>
    <property type="match status" value="1"/>
</dbReference>
<dbReference type="PANTHER" id="PTHR11017:SF292">
    <property type="entry name" value="AAA+ ATPASE DOMAIN-CONTAINING PROTEIN"/>
    <property type="match status" value="1"/>
</dbReference>
<dbReference type="PRINTS" id="PR00364">
    <property type="entry name" value="DISEASERSIST"/>
</dbReference>
<protein>
    <submittedName>
        <fullName evidence="7">TMV resistance protein N-like</fullName>
    </submittedName>
</protein>
<evidence type="ECO:0000313" key="6">
    <source>
        <dbReference type="Proteomes" id="UP000827889"/>
    </source>
</evidence>
<dbReference type="RefSeq" id="XP_048128115.1">
    <property type="nucleotide sequence ID" value="XM_048272158.1"/>
</dbReference>
<dbReference type="PROSITE" id="PS51450">
    <property type="entry name" value="LRR"/>
    <property type="match status" value="1"/>
</dbReference>
<accession>A0ABM3GUU7</accession>
<dbReference type="Pfam" id="PF01582">
    <property type="entry name" value="TIR"/>
    <property type="match status" value="1"/>
</dbReference>
<evidence type="ECO:0000256" key="1">
    <source>
        <dbReference type="ARBA" id="ARBA00022614"/>
    </source>
</evidence>
<sequence length="1312" mass="149557">MAAAAASSSLKPKRIYDVFLSFRGTDVRNNFLSHLYTALDQNGIFAYIDSEELRKGEQISPALMKAIEESHVAIIVFSKDYASSPWCLDELVKIMECKVEKDLVVLPVFYKVEPREVRSGRECYGRAMAKHESKLGKNSEKVKRWKEALFDAGSLSGWDLNDGDEAIHIKRIVEEISLQIDREPLHVAEHPVGIHLRVAKLKLMLNLESDDNVLMMGLWGQGGIGKTTLAKALYNDIFRQFEGSCFLASVREASRDSKDLVSLQEKLLFNILVRKRLAVTSVHQGINLIQYRLCHKKVLLVLDDVNDVEQLNALAGDCEWFGKGSRIIITTRDSHLLTCHGIHKDYIYEVQTLENCEALELFNKHAFSRNNEFAIQRDLIYSALHYAKGLPLALKVLGSFLCGRRDHEWKSELNKLAKSPDITINNVLKLSYDGLEDYQKEIFLDIACFFKGQYIEDIRKVLDSCDLDATIGVQVLVEKSLITEEFGKLHMHDLIQLMGMDIVKQECRDDPGRRSRLWLCDDIRDVLSGDMGTDAVKAIVLNLPEPEEIDIDPHAFTNLRRLRLLIMINVHTSFQGPICLPNGLRWFEWPECPWIPEFSSGPKKLVGLDMRKSNIQLVREQFKDHKKLKFINFSECQWVVDMPDLNCTPNLEELNLYGCKNLERVHESVASHRKLLSLSLGGCSKLERFPDIPRKNKSLRDVYLGETSIEELPASIENLVSLNYMSLHGCKKLAILPSTIYSLPNLEELYFDGCSKLIKFPKKEQDSSDPHMKTGFCSLQMLNLNGCNLSGVEFLENDSCFPRLQILSLSENNFTNLPNLEQLYNLESLTVSNCQQLQEIPKLPGKLRTLGATNCGSLSKLPSNICDVETLELYSCQQLIHNGFRESDLFKLEKFHHQTKCKVIVPGGEMPKWLIPNKEGYISFVATKDLFKKILGVAFCVVFRGEGMEVEAMGLFPFELIASVNCKGRESFRCVSVFNSDHVWLEYMESKEVWPVDEFSSNDLSHFHVSIRGSRDQAHIDRRVIVKKCGFRLICKSLDNDSEDLLQDNQLLDPALLYEVSHDDSQMSTKENSSSETEDLEDSETWTEHKGLNMADFSIEKHRYSLISLDYRNVRPGGEMPEEFIPIEDDTICFMASEDLYDKFLGLILCVVFSVEDGQSEISFNILPHVNGQRRNALSGTLGSFDSDHMWIQYLKPNVLWGLFEGAVDFGQFDERDLRFSLNLKVSGGTVKKLGYVIRCRELEDDLKVVLEDNQFINLAALCEDSHDPVDLEIDTAFQSDHHGREYLRRCHMHREDLEASDTETDQTGSSK</sequence>
<dbReference type="InterPro" id="IPR058192">
    <property type="entry name" value="WHD_ROQ1-like"/>
</dbReference>
<reference evidence="6" key="1">
    <citation type="submission" date="2025-05" db="UniProtKB">
        <authorList>
            <consortium name="RefSeq"/>
        </authorList>
    </citation>
    <scope>NUCLEOTIDE SEQUENCE [LARGE SCALE GENOMIC DNA]</scope>
</reference>
<dbReference type="SUPFAM" id="SSF46785">
    <property type="entry name" value="Winged helix' DNA-binding domain"/>
    <property type="match status" value="1"/>
</dbReference>
<dbReference type="PANTHER" id="PTHR11017">
    <property type="entry name" value="LEUCINE-RICH REPEAT-CONTAINING PROTEIN"/>
    <property type="match status" value="1"/>
</dbReference>
<evidence type="ECO:0000313" key="7">
    <source>
        <dbReference type="RefSeq" id="XP_048128115.1"/>
    </source>
</evidence>
<dbReference type="PROSITE" id="PS50104">
    <property type="entry name" value="TIR"/>
    <property type="match status" value="1"/>
</dbReference>
<dbReference type="InterPro" id="IPR036390">
    <property type="entry name" value="WH_DNA-bd_sf"/>
</dbReference>
<dbReference type="Gene3D" id="3.40.50.10140">
    <property type="entry name" value="Toll/interleukin-1 receptor homology (TIR) domain"/>
    <property type="match status" value="1"/>
</dbReference>
<dbReference type="Pfam" id="PF23286">
    <property type="entry name" value="LRR_13"/>
    <property type="match status" value="1"/>
</dbReference>
<keyword evidence="3" id="KW-0611">Plant defense</keyword>
<organism evidence="6 7">
    <name type="scientific">Rhodamnia argentea</name>
    <dbReference type="NCBI Taxonomy" id="178133"/>
    <lineage>
        <taxon>Eukaryota</taxon>
        <taxon>Viridiplantae</taxon>
        <taxon>Streptophyta</taxon>
        <taxon>Embryophyta</taxon>
        <taxon>Tracheophyta</taxon>
        <taxon>Spermatophyta</taxon>
        <taxon>Magnoliopsida</taxon>
        <taxon>eudicotyledons</taxon>
        <taxon>Gunneridae</taxon>
        <taxon>Pentapetalae</taxon>
        <taxon>rosids</taxon>
        <taxon>malvids</taxon>
        <taxon>Myrtales</taxon>
        <taxon>Myrtaceae</taxon>
        <taxon>Myrtoideae</taxon>
        <taxon>Myrteae</taxon>
        <taxon>Australasian group</taxon>
        <taxon>Rhodamnia</taxon>
    </lineage>
</organism>
<dbReference type="SUPFAM" id="SSF52200">
    <property type="entry name" value="Toll/Interleukin receptor TIR domain"/>
    <property type="match status" value="1"/>
</dbReference>
<reference evidence="7" key="2">
    <citation type="submission" date="2025-08" db="UniProtKB">
        <authorList>
            <consortium name="RefSeq"/>
        </authorList>
    </citation>
    <scope>IDENTIFICATION</scope>
    <source>
        <tissue evidence="7">Leaf</tissue>
    </source>
</reference>
<dbReference type="InterPro" id="IPR002182">
    <property type="entry name" value="NB-ARC"/>
</dbReference>
<dbReference type="Gene3D" id="3.80.10.10">
    <property type="entry name" value="Ribonuclease Inhibitor"/>
    <property type="match status" value="2"/>
</dbReference>
<dbReference type="Proteomes" id="UP000827889">
    <property type="component" value="Chromosome 1"/>
</dbReference>
<dbReference type="InterPro" id="IPR027417">
    <property type="entry name" value="P-loop_NTPase"/>
</dbReference>
<feature type="region of interest" description="Disordered" evidence="4">
    <location>
        <begin position="1063"/>
        <end position="1084"/>
    </location>
</feature>
<feature type="domain" description="TIR" evidence="5">
    <location>
        <begin position="14"/>
        <end position="180"/>
    </location>
</feature>
<dbReference type="Pfam" id="PF00931">
    <property type="entry name" value="NB-ARC"/>
    <property type="match status" value="1"/>
</dbReference>
<evidence type="ECO:0000256" key="2">
    <source>
        <dbReference type="ARBA" id="ARBA00022737"/>
    </source>
</evidence>
<gene>
    <name evidence="7" type="primary">LOC115740139</name>
</gene>
<keyword evidence="2" id="KW-0677">Repeat</keyword>
<dbReference type="InterPro" id="IPR042197">
    <property type="entry name" value="Apaf_helical"/>
</dbReference>
<keyword evidence="6" id="KW-1185">Reference proteome</keyword>
<dbReference type="InterPro" id="IPR000157">
    <property type="entry name" value="TIR_dom"/>
</dbReference>
<dbReference type="InterPro" id="IPR001611">
    <property type="entry name" value="Leu-rich_rpt"/>
</dbReference>
<evidence type="ECO:0000256" key="4">
    <source>
        <dbReference type="SAM" id="MobiDB-lite"/>
    </source>
</evidence>
<dbReference type="Pfam" id="PF23282">
    <property type="entry name" value="WHD_ROQ1"/>
    <property type="match status" value="1"/>
</dbReference>
<dbReference type="InterPro" id="IPR058546">
    <property type="entry name" value="RPS4B/Roq1-like_LRR"/>
</dbReference>
<dbReference type="InterPro" id="IPR032675">
    <property type="entry name" value="LRR_dom_sf"/>
</dbReference>
<dbReference type="Gene3D" id="1.10.8.430">
    <property type="entry name" value="Helical domain of apoptotic protease-activating factors"/>
    <property type="match status" value="1"/>
</dbReference>
<dbReference type="GeneID" id="115740139"/>
<name>A0ABM3GUU7_9MYRT</name>